<proteinExistence type="predicted"/>
<evidence type="ECO:0000313" key="2">
    <source>
        <dbReference type="Proteomes" id="UP000283644"/>
    </source>
</evidence>
<evidence type="ECO:0000313" key="1">
    <source>
        <dbReference type="EMBL" id="RHW26275.1"/>
    </source>
</evidence>
<dbReference type="RefSeq" id="WP_118926061.1">
    <property type="nucleotide sequence ID" value="NZ_QXGH01000018.1"/>
</dbReference>
<protein>
    <submittedName>
        <fullName evidence="1">Uncharacterized protein</fullName>
    </submittedName>
</protein>
<name>A0A417Y0Z5_9ACTN</name>
<reference evidence="1 2" key="1">
    <citation type="submission" date="2018-09" db="EMBL/GenBank/DDBJ databases">
        <title>Genome sequencing of Nocardioides immobilis CCTCC AB 2017083 for comparison to Nocardioides silvaticus.</title>
        <authorList>
            <person name="Li C."/>
            <person name="Wang G."/>
        </authorList>
    </citation>
    <scope>NUCLEOTIDE SEQUENCE [LARGE SCALE GENOMIC DNA]</scope>
    <source>
        <strain evidence="1 2">CCTCC AB 2017083</strain>
    </source>
</reference>
<gene>
    <name evidence="1" type="ORF">D0Z08_15025</name>
</gene>
<comment type="caution">
    <text evidence="1">The sequence shown here is derived from an EMBL/GenBank/DDBJ whole genome shotgun (WGS) entry which is preliminary data.</text>
</comment>
<accession>A0A417Y0Z5</accession>
<sequence length="119" mass="13144">MGWVSTWHHELGRFTVAAARTTQAAAIGALDRALGSPGSLVGRASRLRHLQLDLLERIVDPAEVMEETYETVERLVALHHEFARRVVEVVDTRDDASPLSVDRERLASVSYLSTAPVRG</sequence>
<dbReference type="Proteomes" id="UP000283644">
    <property type="component" value="Unassembled WGS sequence"/>
</dbReference>
<dbReference type="AlphaFoldDB" id="A0A417Y0Z5"/>
<keyword evidence="2" id="KW-1185">Reference proteome</keyword>
<organism evidence="1 2">
    <name type="scientific">Nocardioides immobilis</name>
    <dbReference type="NCBI Taxonomy" id="2049295"/>
    <lineage>
        <taxon>Bacteria</taxon>
        <taxon>Bacillati</taxon>
        <taxon>Actinomycetota</taxon>
        <taxon>Actinomycetes</taxon>
        <taxon>Propionibacteriales</taxon>
        <taxon>Nocardioidaceae</taxon>
        <taxon>Nocardioides</taxon>
    </lineage>
</organism>
<dbReference type="EMBL" id="QXGH01000018">
    <property type="protein sequence ID" value="RHW26275.1"/>
    <property type="molecule type" value="Genomic_DNA"/>
</dbReference>